<dbReference type="AlphaFoldDB" id="A2GN52"/>
<dbReference type="VEuPathDB" id="TrichDB:TVAG_500560"/>
<keyword evidence="2" id="KW-1185">Reference proteome</keyword>
<dbReference type="SMR" id="A2GN52"/>
<dbReference type="Proteomes" id="UP000001542">
    <property type="component" value="Unassembled WGS sequence"/>
</dbReference>
<accession>A2GN52</accession>
<protein>
    <submittedName>
        <fullName evidence="1">Uncharacterized protein</fullName>
    </submittedName>
</protein>
<evidence type="ECO:0000313" key="2">
    <source>
        <dbReference type="Proteomes" id="UP000001542"/>
    </source>
</evidence>
<proteinExistence type="predicted"/>
<reference evidence="1" key="1">
    <citation type="submission" date="2006-10" db="EMBL/GenBank/DDBJ databases">
        <authorList>
            <person name="Amadeo P."/>
            <person name="Zhao Q."/>
            <person name="Wortman J."/>
            <person name="Fraser-Liggett C."/>
            <person name="Carlton J."/>
        </authorList>
    </citation>
    <scope>NUCLEOTIDE SEQUENCE</scope>
    <source>
        <strain evidence="1">G3</strain>
    </source>
</reference>
<dbReference type="KEGG" id="tva:4739039"/>
<gene>
    <name evidence="1" type="ORF">TVAG_500560</name>
</gene>
<dbReference type="RefSeq" id="XP_001294345.1">
    <property type="nucleotide sequence ID" value="XM_001294344.1"/>
</dbReference>
<sequence>MLANKVREKMLQQNRLDAGDYSKANIADRIKQILLLILRLSDAPIYDLFKLGIFIEKTTLLINFRKFSKIICFPIQKIKQNLKNSGIEEIKIDQKPEKFKDWTYFSLGESDDCNSILQLLNHQNFSRELVFEQCAQERQKLVNTKSPKLKVPRLSIQDTNLTQFEPTADKYKFPYQSTIPFIFTDDQTFSAIHPVRISFSMKSHDSLGVLRGQQTSLLSIFNLNPSREKIITELIEPQN</sequence>
<dbReference type="VEuPathDB" id="TrichDB:TVAGG3_0427470"/>
<dbReference type="InParanoid" id="A2GN52"/>
<dbReference type="EMBL" id="DS117630">
    <property type="protein sequence ID" value="EAX81415.1"/>
    <property type="molecule type" value="Genomic_DNA"/>
</dbReference>
<evidence type="ECO:0000313" key="1">
    <source>
        <dbReference type="EMBL" id="EAX81415.1"/>
    </source>
</evidence>
<name>A2GN52_TRIV3</name>
<organism evidence="1 2">
    <name type="scientific">Trichomonas vaginalis (strain ATCC PRA-98 / G3)</name>
    <dbReference type="NCBI Taxonomy" id="412133"/>
    <lineage>
        <taxon>Eukaryota</taxon>
        <taxon>Metamonada</taxon>
        <taxon>Parabasalia</taxon>
        <taxon>Trichomonadida</taxon>
        <taxon>Trichomonadidae</taxon>
        <taxon>Trichomonas</taxon>
    </lineage>
</organism>
<reference evidence="1" key="2">
    <citation type="journal article" date="2007" name="Science">
        <title>Draft genome sequence of the sexually transmitted pathogen Trichomonas vaginalis.</title>
        <authorList>
            <person name="Carlton J.M."/>
            <person name="Hirt R.P."/>
            <person name="Silva J.C."/>
            <person name="Delcher A.L."/>
            <person name="Schatz M."/>
            <person name="Zhao Q."/>
            <person name="Wortman J.R."/>
            <person name="Bidwell S.L."/>
            <person name="Alsmark U.C.M."/>
            <person name="Besteiro S."/>
            <person name="Sicheritz-Ponten T."/>
            <person name="Noel C.J."/>
            <person name="Dacks J.B."/>
            <person name="Foster P.G."/>
            <person name="Simillion C."/>
            <person name="Van de Peer Y."/>
            <person name="Miranda-Saavedra D."/>
            <person name="Barton G.J."/>
            <person name="Westrop G.D."/>
            <person name="Mueller S."/>
            <person name="Dessi D."/>
            <person name="Fiori P.L."/>
            <person name="Ren Q."/>
            <person name="Paulsen I."/>
            <person name="Zhang H."/>
            <person name="Bastida-Corcuera F.D."/>
            <person name="Simoes-Barbosa A."/>
            <person name="Brown M.T."/>
            <person name="Hayes R.D."/>
            <person name="Mukherjee M."/>
            <person name="Okumura C.Y."/>
            <person name="Schneider R."/>
            <person name="Smith A.J."/>
            <person name="Vanacova S."/>
            <person name="Villalvazo M."/>
            <person name="Haas B.J."/>
            <person name="Pertea M."/>
            <person name="Feldblyum T.V."/>
            <person name="Utterback T.R."/>
            <person name="Shu C.L."/>
            <person name="Osoegawa K."/>
            <person name="de Jong P.J."/>
            <person name="Hrdy I."/>
            <person name="Horvathova L."/>
            <person name="Zubacova Z."/>
            <person name="Dolezal P."/>
            <person name="Malik S.B."/>
            <person name="Logsdon J.M. Jr."/>
            <person name="Henze K."/>
            <person name="Gupta A."/>
            <person name="Wang C.C."/>
            <person name="Dunne R.L."/>
            <person name="Upcroft J.A."/>
            <person name="Upcroft P."/>
            <person name="White O."/>
            <person name="Salzberg S.L."/>
            <person name="Tang P."/>
            <person name="Chiu C.-H."/>
            <person name="Lee Y.-S."/>
            <person name="Embley T.M."/>
            <person name="Coombs G.H."/>
            <person name="Mottram J.C."/>
            <person name="Tachezy J."/>
            <person name="Fraser-Liggett C.M."/>
            <person name="Johnson P.J."/>
        </authorList>
    </citation>
    <scope>NUCLEOTIDE SEQUENCE [LARGE SCALE GENOMIC DNA]</scope>
    <source>
        <strain evidence="1">G3</strain>
    </source>
</reference>